<name>A0A2U3EBK8_PURLI</name>
<evidence type="ECO:0000313" key="4">
    <source>
        <dbReference type="Proteomes" id="UP000245956"/>
    </source>
</evidence>
<reference evidence="3" key="1">
    <citation type="submission" date="2015-05" db="EMBL/GenBank/DDBJ databases">
        <authorList>
            <person name="Wang D.B."/>
            <person name="Wang M."/>
        </authorList>
    </citation>
    <scope>NUCLEOTIDE SEQUENCE</scope>
    <source>
        <strain evidence="3">36-1</strain>
    </source>
</reference>
<organism evidence="3 4">
    <name type="scientific">Purpureocillium lilacinum</name>
    <name type="common">Paecilomyces lilacinus</name>
    <dbReference type="NCBI Taxonomy" id="33203"/>
    <lineage>
        <taxon>Eukaryota</taxon>
        <taxon>Fungi</taxon>
        <taxon>Dikarya</taxon>
        <taxon>Ascomycota</taxon>
        <taxon>Pezizomycotina</taxon>
        <taxon>Sordariomycetes</taxon>
        <taxon>Hypocreomycetidae</taxon>
        <taxon>Hypocreales</taxon>
        <taxon>Ophiocordycipitaceae</taxon>
        <taxon>Purpureocillium</taxon>
    </lineage>
</organism>
<reference evidence="2 5" key="4">
    <citation type="journal article" date="2024" name="Microbiol. Resour. Announc.">
        <title>Genome annotations for the ascomycete fungi Trichoderma harzianum, Trichoderma aggressivum, and Purpureocillium lilacinum.</title>
        <authorList>
            <person name="Beijen E.P.W."/>
            <person name="Ohm R.A."/>
        </authorList>
    </citation>
    <scope>NUCLEOTIDE SEQUENCE [LARGE SCALE GENOMIC DNA]</scope>
    <source>
        <strain evidence="2 5">CBS 150709</strain>
    </source>
</reference>
<proteinExistence type="predicted"/>
<reference evidence="3 4" key="2">
    <citation type="journal article" date="2016" name="Front. Microbiol.">
        <title>Genome and transcriptome sequences reveal the specific parasitism of the nematophagous Purpureocillium lilacinum 36-1.</title>
        <authorList>
            <person name="Xie J."/>
            <person name="Li S."/>
            <person name="Mo C."/>
            <person name="Xiao X."/>
            <person name="Peng D."/>
            <person name="Wang G."/>
            <person name="Xiao Y."/>
        </authorList>
    </citation>
    <scope>NUCLEOTIDE SEQUENCE [LARGE SCALE GENOMIC DNA]</scope>
    <source>
        <strain evidence="3 4">36-1</strain>
    </source>
</reference>
<evidence type="ECO:0000313" key="5">
    <source>
        <dbReference type="Proteomes" id="UP001287286"/>
    </source>
</evidence>
<feature type="region of interest" description="Disordered" evidence="1">
    <location>
        <begin position="58"/>
        <end position="78"/>
    </location>
</feature>
<dbReference type="AlphaFoldDB" id="A0A2U3EBK8"/>
<evidence type="ECO:0000313" key="2">
    <source>
        <dbReference type="EMBL" id="KAK4078415.1"/>
    </source>
</evidence>
<dbReference type="EMBL" id="JAWRVI010000085">
    <property type="protein sequence ID" value="KAK4078415.1"/>
    <property type="molecule type" value="Genomic_DNA"/>
</dbReference>
<sequence>MPQPWQTPKETMEGFLDFAWRVAASSRLTSGTAALAHAEGARALSSDRLDQQFECRQRKATGEEHPAGIASYRAPLPT</sequence>
<dbReference type="EMBL" id="LCWV01000007">
    <property type="protein sequence ID" value="PWI71901.1"/>
    <property type="molecule type" value="Genomic_DNA"/>
</dbReference>
<dbReference type="Proteomes" id="UP000245956">
    <property type="component" value="Unassembled WGS sequence"/>
</dbReference>
<evidence type="ECO:0000256" key="1">
    <source>
        <dbReference type="SAM" id="MobiDB-lite"/>
    </source>
</evidence>
<reference evidence="2" key="3">
    <citation type="submission" date="2023-11" db="EMBL/GenBank/DDBJ databases">
        <authorList>
            <person name="Beijen E."/>
            <person name="Ohm R.A."/>
        </authorList>
    </citation>
    <scope>NUCLEOTIDE SEQUENCE</scope>
    <source>
        <strain evidence="2">CBS 150709</strain>
    </source>
</reference>
<evidence type="ECO:0000313" key="3">
    <source>
        <dbReference type="EMBL" id="PWI71901.1"/>
    </source>
</evidence>
<keyword evidence="5" id="KW-1185">Reference proteome</keyword>
<accession>A0A2U3EBK8</accession>
<dbReference type="Proteomes" id="UP001287286">
    <property type="component" value="Unassembled WGS sequence"/>
</dbReference>
<protein>
    <submittedName>
        <fullName evidence="3">Uncharacterized protein</fullName>
    </submittedName>
</protein>
<gene>
    <name evidence="3" type="ORF">PCL_11995</name>
    <name evidence="2" type="ORF">Purlil1_12041</name>
</gene>
<comment type="caution">
    <text evidence="3">The sequence shown here is derived from an EMBL/GenBank/DDBJ whole genome shotgun (WGS) entry which is preliminary data.</text>
</comment>